<dbReference type="Proteomes" id="UP000593579">
    <property type="component" value="Unassembled WGS sequence"/>
</dbReference>
<keyword evidence="2" id="KW-1185">Reference proteome</keyword>
<organism evidence="1 2">
    <name type="scientific">Gossypium gossypioides</name>
    <name type="common">Mexican cotton</name>
    <name type="synonym">Selera gossypioides</name>
    <dbReference type="NCBI Taxonomy" id="34282"/>
    <lineage>
        <taxon>Eukaryota</taxon>
        <taxon>Viridiplantae</taxon>
        <taxon>Streptophyta</taxon>
        <taxon>Embryophyta</taxon>
        <taxon>Tracheophyta</taxon>
        <taxon>Spermatophyta</taxon>
        <taxon>Magnoliopsida</taxon>
        <taxon>eudicotyledons</taxon>
        <taxon>Gunneridae</taxon>
        <taxon>Pentapetalae</taxon>
        <taxon>rosids</taxon>
        <taxon>malvids</taxon>
        <taxon>Malvales</taxon>
        <taxon>Malvaceae</taxon>
        <taxon>Malvoideae</taxon>
        <taxon>Gossypium</taxon>
    </lineage>
</organism>
<feature type="non-terminal residue" evidence="1">
    <location>
        <position position="28"/>
    </location>
</feature>
<protein>
    <submittedName>
        <fullName evidence="1">Uncharacterized protein</fullName>
    </submittedName>
</protein>
<comment type="caution">
    <text evidence="1">The sequence shown here is derived from an EMBL/GenBank/DDBJ whole genome shotgun (WGS) entry which is preliminary data.</text>
</comment>
<dbReference type="AlphaFoldDB" id="A0A7J9CE45"/>
<evidence type="ECO:0000313" key="1">
    <source>
        <dbReference type="EMBL" id="MBA0746782.1"/>
    </source>
</evidence>
<gene>
    <name evidence="1" type="ORF">Gogos_009270</name>
</gene>
<sequence length="28" mass="3438">MQSLLRDREKLCQLLEQHPKLMQMLQVQ</sequence>
<proteinExistence type="predicted"/>
<evidence type="ECO:0000313" key="2">
    <source>
        <dbReference type="Proteomes" id="UP000593579"/>
    </source>
</evidence>
<name>A0A7J9CE45_GOSGO</name>
<dbReference type="EMBL" id="JABEZY010000009">
    <property type="protein sequence ID" value="MBA0746782.1"/>
    <property type="molecule type" value="Genomic_DNA"/>
</dbReference>
<reference evidence="1 2" key="1">
    <citation type="journal article" date="2019" name="Genome Biol. Evol.">
        <title>Insights into the evolution of the New World diploid cottons (Gossypium, subgenus Houzingenia) based on genome sequencing.</title>
        <authorList>
            <person name="Grover C.E."/>
            <person name="Arick M.A. 2nd"/>
            <person name="Thrash A."/>
            <person name="Conover J.L."/>
            <person name="Sanders W.S."/>
            <person name="Peterson D.G."/>
            <person name="Frelichowski J.E."/>
            <person name="Scheffler J.A."/>
            <person name="Scheffler B.E."/>
            <person name="Wendel J.F."/>
        </authorList>
    </citation>
    <scope>NUCLEOTIDE SEQUENCE [LARGE SCALE GENOMIC DNA]</scope>
    <source>
        <strain evidence="1">5</strain>
        <tissue evidence="1">Leaf</tissue>
    </source>
</reference>
<accession>A0A7J9CE45</accession>